<gene>
    <name evidence="2" type="ORF">FOQG_18786</name>
</gene>
<dbReference type="EMBL" id="JH658714">
    <property type="protein sequence ID" value="EXK76470.1"/>
    <property type="molecule type" value="Genomic_DNA"/>
</dbReference>
<organism evidence="2 3">
    <name type="scientific">Fusarium oxysporum f. sp. raphani 54005</name>
    <dbReference type="NCBI Taxonomy" id="1089458"/>
    <lineage>
        <taxon>Eukaryota</taxon>
        <taxon>Fungi</taxon>
        <taxon>Dikarya</taxon>
        <taxon>Ascomycota</taxon>
        <taxon>Pezizomycotina</taxon>
        <taxon>Sordariomycetes</taxon>
        <taxon>Hypocreomycetidae</taxon>
        <taxon>Hypocreales</taxon>
        <taxon>Nectriaceae</taxon>
        <taxon>Fusarium</taxon>
        <taxon>Fusarium oxysporum species complex</taxon>
    </lineage>
</organism>
<feature type="compositionally biased region" description="Polar residues" evidence="1">
    <location>
        <begin position="60"/>
        <end position="75"/>
    </location>
</feature>
<feature type="compositionally biased region" description="Basic residues" evidence="1">
    <location>
        <begin position="15"/>
        <end position="31"/>
    </location>
</feature>
<feature type="region of interest" description="Disordered" evidence="1">
    <location>
        <begin position="1"/>
        <end position="156"/>
    </location>
</feature>
<feature type="compositionally biased region" description="Polar residues" evidence="1">
    <location>
        <begin position="85"/>
        <end position="95"/>
    </location>
</feature>
<feature type="compositionally biased region" description="Basic and acidic residues" evidence="1">
    <location>
        <begin position="32"/>
        <end position="56"/>
    </location>
</feature>
<protein>
    <recommendedName>
        <fullName evidence="4">BZIP domain-containing protein</fullName>
    </recommendedName>
</protein>
<evidence type="ECO:0000313" key="2">
    <source>
        <dbReference type="EMBL" id="EXK76470.1"/>
    </source>
</evidence>
<dbReference type="HOGENOM" id="CLU_1686682_0_0_1"/>
<reference evidence="2 3" key="1">
    <citation type="submission" date="2011-11" db="EMBL/GenBank/DDBJ databases">
        <title>The Genome Sequence of Fusarium oxysporum PHW815.</title>
        <authorList>
            <consortium name="The Broad Institute Genome Sequencing Platform"/>
            <person name="Ma L.-J."/>
            <person name="Gale L.R."/>
            <person name="Schwartz D.C."/>
            <person name="Zhou S."/>
            <person name="Corby-Kistler H."/>
            <person name="Young S.K."/>
            <person name="Zeng Q."/>
            <person name="Gargeya S."/>
            <person name="Fitzgerald M."/>
            <person name="Haas B."/>
            <person name="Abouelleil A."/>
            <person name="Alvarado L."/>
            <person name="Arachchi H.M."/>
            <person name="Berlin A."/>
            <person name="Brown A."/>
            <person name="Chapman S.B."/>
            <person name="Chen Z."/>
            <person name="Dunbar C."/>
            <person name="Freedman E."/>
            <person name="Gearin G."/>
            <person name="Goldberg J."/>
            <person name="Griggs A."/>
            <person name="Gujja S."/>
            <person name="Heiman D."/>
            <person name="Howarth C."/>
            <person name="Larson L."/>
            <person name="Lui A."/>
            <person name="MacDonald P.J.P."/>
            <person name="Montmayeur A."/>
            <person name="Murphy C."/>
            <person name="Neiman D."/>
            <person name="Pearson M."/>
            <person name="Priest M."/>
            <person name="Roberts A."/>
            <person name="Saif S."/>
            <person name="Shea T."/>
            <person name="Shenoy N."/>
            <person name="Sisk P."/>
            <person name="Stolte C."/>
            <person name="Sykes S."/>
            <person name="Wortman J."/>
            <person name="Nusbaum C."/>
            <person name="Birren B."/>
        </authorList>
    </citation>
    <scope>NUCLEOTIDE SEQUENCE [LARGE SCALE GENOMIC DNA]</scope>
    <source>
        <strain evidence="2 3">54005</strain>
    </source>
</reference>
<sequence length="156" mass="17894">MVPTGQEPTLEERRERKKSQNRLNQRARRQRIKDQEDTDTKTQKKPFRIERWRLDDGPGSSLQTSRPVVLTSETAANDRHVLDHGTTQLLQPQKCSESRGKLHQRRSRSAPTPRLLNRMRNRGASTHSPNNANRPFTNTASNEHPTSYLDGHASVP</sequence>
<accession>X0B2W1</accession>
<dbReference type="Proteomes" id="UP000030663">
    <property type="component" value="Unassembled WGS sequence"/>
</dbReference>
<proteinExistence type="predicted"/>
<feature type="compositionally biased region" description="Polar residues" evidence="1">
    <location>
        <begin position="123"/>
        <end position="145"/>
    </location>
</feature>
<evidence type="ECO:0000256" key="1">
    <source>
        <dbReference type="SAM" id="MobiDB-lite"/>
    </source>
</evidence>
<name>X0B2W1_FUSOX</name>
<dbReference type="AlphaFoldDB" id="X0B2W1"/>
<evidence type="ECO:0008006" key="4">
    <source>
        <dbReference type="Google" id="ProtNLM"/>
    </source>
</evidence>
<evidence type="ECO:0000313" key="3">
    <source>
        <dbReference type="Proteomes" id="UP000030663"/>
    </source>
</evidence>
<keyword evidence="3" id="KW-1185">Reference proteome</keyword>